<sequence length="260" mass="30536">MKVLIIEDEQFAQDELKRLLAETSFDVEIIDCFESIEETVEWYEDNEDPDLIFMDIQLSDGLSFEIFQQTAVSCPIVFTTAFENYAIRAFKVNSIDYLLKPIEKDDLEAALKKYADLNDNKSEEEEGSVALSIDQVQQLLKLSDEQRDYKKRFIIKSGDRLRHVSVEDIAYFYAEDDYTYLVSKEGAKFIISFKLDELVKQLDPSDFFRLSRKYIANIHSIKLVNKYFNSRLEVILQPETKDQILISRVRVPEFLNWLEK</sequence>
<dbReference type="PROSITE" id="PS50930">
    <property type="entry name" value="HTH_LYTTR"/>
    <property type="match status" value="1"/>
</dbReference>
<organism evidence="4 5">
    <name type="scientific">Reichenbachiella agariperforans</name>
    <dbReference type="NCBI Taxonomy" id="156994"/>
    <lineage>
        <taxon>Bacteria</taxon>
        <taxon>Pseudomonadati</taxon>
        <taxon>Bacteroidota</taxon>
        <taxon>Cytophagia</taxon>
        <taxon>Cytophagales</taxon>
        <taxon>Reichenbachiellaceae</taxon>
        <taxon>Reichenbachiella</taxon>
    </lineage>
</organism>
<dbReference type="InterPro" id="IPR007492">
    <property type="entry name" value="LytTR_DNA-bd_dom"/>
</dbReference>
<protein>
    <submittedName>
        <fullName evidence="4">Two component transcriptional regulator, LytTR family</fullName>
    </submittedName>
</protein>
<dbReference type="InterPro" id="IPR011006">
    <property type="entry name" value="CheY-like_superfamily"/>
</dbReference>
<dbReference type="EMBL" id="FRAA01000002">
    <property type="protein sequence ID" value="SHJ92798.1"/>
    <property type="molecule type" value="Genomic_DNA"/>
</dbReference>
<dbReference type="Proteomes" id="UP000184474">
    <property type="component" value="Unassembled WGS sequence"/>
</dbReference>
<gene>
    <name evidence="4" type="ORF">SAMN04488028_102179</name>
</gene>
<dbReference type="Pfam" id="PF00072">
    <property type="entry name" value="Response_reg"/>
    <property type="match status" value="1"/>
</dbReference>
<evidence type="ECO:0000256" key="1">
    <source>
        <dbReference type="PROSITE-ProRule" id="PRU00169"/>
    </source>
</evidence>
<dbReference type="InterPro" id="IPR046947">
    <property type="entry name" value="LytR-like"/>
</dbReference>
<keyword evidence="1" id="KW-0597">Phosphoprotein</keyword>
<dbReference type="PANTHER" id="PTHR37299">
    <property type="entry name" value="TRANSCRIPTIONAL REGULATOR-RELATED"/>
    <property type="match status" value="1"/>
</dbReference>
<accession>A0A1M6NAS6</accession>
<dbReference type="STRING" id="156994.SAMN04488028_102179"/>
<dbReference type="PROSITE" id="PS50110">
    <property type="entry name" value="RESPONSE_REGULATORY"/>
    <property type="match status" value="1"/>
</dbReference>
<keyword evidence="5" id="KW-1185">Reference proteome</keyword>
<evidence type="ECO:0000313" key="5">
    <source>
        <dbReference type="Proteomes" id="UP000184474"/>
    </source>
</evidence>
<dbReference type="Gene3D" id="2.40.50.1020">
    <property type="entry name" value="LytTr DNA-binding domain"/>
    <property type="match status" value="1"/>
</dbReference>
<dbReference type="SUPFAM" id="SSF52172">
    <property type="entry name" value="CheY-like"/>
    <property type="match status" value="1"/>
</dbReference>
<evidence type="ECO:0000313" key="4">
    <source>
        <dbReference type="EMBL" id="SHJ92798.1"/>
    </source>
</evidence>
<dbReference type="Gene3D" id="3.40.50.2300">
    <property type="match status" value="1"/>
</dbReference>
<dbReference type="GO" id="GO:0000156">
    <property type="term" value="F:phosphorelay response regulator activity"/>
    <property type="evidence" value="ECO:0007669"/>
    <property type="project" value="InterPro"/>
</dbReference>
<feature type="domain" description="HTH LytTR-type" evidence="3">
    <location>
        <begin position="153"/>
        <end position="260"/>
    </location>
</feature>
<dbReference type="RefSeq" id="WP_073120961.1">
    <property type="nucleotide sequence ID" value="NZ_FRAA01000002.1"/>
</dbReference>
<name>A0A1M6NAS6_REIAG</name>
<feature type="modified residue" description="4-aspartylphosphate" evidence="1">
    <location>
        <position position="55"/>
    </location>
</feature>
<reference evidence="5" key="1">
    <citation type="submission" date="2016-11" db="EMBL/GenBank/DDBJ databases">
        <authorList>
            <person name="Varghese N."/>
            <person name="Submissions S."/>
        </authorList>
    </citation>
    <scope>NUCLEOTIDE SEQUENCE [LARGE SCALE GENOMIC DNA]</scope>
    <source>
        <strain evidence="5">DSM 26134</strain>
    </source>
</reference>
<dbReference type="SMART" id="SM00448">
    <property type="entry name" value="REC"/>
    <property type="match status" value="1"/>
</dbReference>
<evidence type="ECO:0000259" key="2">
    <source>
        <dbReference type="PROSITE" id="PS50110"/>
    </source>
</evidence>
<dbReference type="Pfam" id="PF04397">
    <property type="entry name" value="LytTR"/>
    <property type="match status" value="1"/>
</dbReference>
<dbReference type="GO" id="GO:0003677">
    <property type="term" value="F:DNA binding"/>
    <property type="evidence" value="ECO:0007669"/>
    <property type="project" value="InterPro"/>
</dbReference>
<dbReference type="PANTHER" id="PTHR37299:SF1">
    <property type="entry name" value="STAGE 0 SPORULATION PROTEIN A HOMOLOG"/>
    <property type="match status" value="1"/>
</dbReference>
<feature type="domain" description="Response regulatory" evidence="2">
    <location>
        <begin position="2"/>
        <end position="115"/>
    </location>
</feature>
<evidence type="ECO:0000259" key="3">
    <source>
        <dbReference type="PROSITE" id="PS50930"/>
    </source>
</evidence>
<dbReference type="FunFam" id="3.40.50.2300:FF:000361">
    <property type="entry name" value="Two-component system response regulator"/>
    <property type="match status" value="1"/>
</dbReference>
<dbReference type="AlphaFoldDB" id="A0A1M6NAS6"/>
<proteinExistence type="predicted"/>
<dbReference type="SMART" id="SM00850">
    <property type="entry name" value="LytTR"/>
    <property type="match status" value="1"/>
</dbReference>
<dbReference type="InterPro" id="IPR001789">
    <property type="entry name" value="Sig_transdc_resp-reg_receiver"/>
</dbReference>